<dbReference type="EMBL" id="LUGH01002164">
    <property type="protein sequence ID" value="OBZ80412.1"/>
    <property type="molecule type" value="Genomic_DNA"/>
</dbReference>
<dbReference type="PANTHER" id="PTHR13556">
    <property type="entry name" value="TRANSCRIPTIONAL ADAPTER 3-RELATED"/>
    <property type="match status" value="1"/>
</dbReference>
<dbReference type="OrthoDB" id="1232at2759"/>
<reference evidence="7 8" key="1">
    <citation type="submission" date="2016-03" db="EMBL/GenBank/DDBJ databases">
        <title>Choanephora cucurbitarum.</title>
        <authorList>
            <person name="Min B."/>
            <person name="Park H."/>
            <person name="Park J.-H."/>
            <person name="Shin H.-D."/>
            <person name="Choi I.-G."/>
        </authorList>
    </citation>
    <scope>NUCLEOTIDE SEQUENCE [LARGE SCALE GENOMIC DNA]</scope>
    <source>
        <strain evidence="7 8">KUS-F28377</strain>
    </source>
</reference>
<dbReference type="InParanoid" id="A0A1C7MUC8"/>
<evidence type="ECO:0000256" key="2">
    <source>
        <dbReference type="ARBA" id="ARBA00005330"/>
    </source>
</evidence>
<feature type="region of interest" description="Disordered" evidence="6">
    <location>
        <begin position="100"/>
        <end position="201"/>
    </location>
</feature>
<sequence>MEAARRYELPKTLSPSTSSIIDQHRYNLLHSNGQHQEAIPEASDLLSIKADLESLLPSAERRNKDLKFGLGTIDHKSREMESTSGKSVNAMIEKMRIKQELEDDSDTHQNNTLSRNELSRQAALEQIKKKRRRESTDESIHRRSESPHLVKLKKLEGIPSLVSRSESPPASKPPKSNHDLKKAKKSAGRPQQQASESEDIDFVRVKPKDQVQIATFWAALEPYFRNLTEDDRQILLQKADQGKPYLIPPLGQHYLEKWTEEDQQTMQDVELLQPQLQQHKLKYLQSQQSLTDQHLMYDDLGCGTLTERLISSLVTENIINSDTEDYKSMCESDREDDYDAYENHGVDHKRHNAKAILLSEPPEEVAGFEERLKREL</sequence>
<dbReference type="STRING" id="101091.A0A1C7MUC8"/>
<dbReference type="Proteomes" id="UP000093000">
    <property type="component" value="Unassembled WGS sequence"/>
</dbReference>
<proteinExistence type="inferred from homology"/>
<dbReference type="GO" id="GO:0000124">
    <property type="term" value="C:SAGA complex"/>
    <property type="evidence" value="ECO:0007669"/>
    <property type="project" value="TreeGrafter"/>
</dbReference>
<evidence type="ECO:0000256" key="4">
    <source>
        <dbReference type="ARBA" id="ARBA00023163"/>
    </source>
</evidence>
<dbReference type="AlphaFoldDB" id="A0A1C7MUC8"/>
<dbReference type="InterPro" id="IPR019340">
    <property type="entry name" value="Histone_AcTrfase_su3"/>
</dbReference>
<keyword evidence="4" id="KW-0804">Transcription</keyword>
<gene>
    <name evidence="7" type="primary">ngg1</name>
    <name evidence="7" type="ORF">A0J61_11539</name>
</gene>
<evidence type="ECO:0000313" key="7">
    <source>
        <dbReference type="EMBL" id="OBZ80412.1"/>
    </source>
</evidence>
<comment type="caution">
    <text evidence="7">The sequence shown here is derived from an EMBL/GenBank/DDBJ whole genome shotgun (WGS) entry which is preliminary data.</text>
</comment>
<dbReference type="GO" id="GO:0003713">
    <property type="term" value="F:transcription coactivator activity"/>
    <property type="evidence" value="ECO:0007669"/>
    <property type="project" value="TreeGrafter"/>
</dbReference>
<comment type="similarity">
    <text evidence="2">Belongs to the NGG1 family.</text>
</comment>
<feature type="compositionally biased region" description="Basic and acidic residues" evidence="6">
    <location>
        <begin position="134"/>
        <end position="156"/>
    </location>
</feature>
<evidence type="ECO:0000313" key="8">
    <source>
        <dbReference type="Proteomes" id="UP000093000"/>
    </source>
</evidence>
<comment type="subcellular location">
    <subcellularLocation>
        <location evidence="1">Nucleus</location>
    </subcellularLocation>
</comment>
<name>A0A1C7MUC8_9FUNG</name>
<protein>
    <submittedName>
        <fullName evidence="7">Chromatin-remodeling complexes subunit ngg1</fullName>
    </submittedName>
</protein>
<keyword evidence="8" id="KW-1185">Reference proteome</keyword>
<dbReference type="GO" id="GO:0006357">
    <property type="term" value="P:regulation of transcription by RNA polymerase II"/>
    <property type="evidence" value="ECO:0007669"/>
    <property type="project" value="TreeGrafter"/>
</dbReference>
<keyword evidence="3" id="KW-0805">Transcription regulation</keyword>
<keyword evidence="5" id="KW-0539">Nucleus</keyword>
<dbReference type="GO" id="GO:0005634">
    <property type="term" value="C:nucleus"/>
    <property type="evidence" value="ECO:0007669"/>
    <property type="project" value="UniProtKB-SubCell"/>
</dbReference>
<evidence type="ECO:0000256" key="3">
    <source>
        <dbReference type="ARBA" id="ARBA00023015"/>
    </source>
</evidence>
<evidence type="ECO:0000256" key="6">
    <source>
        <dbReference type="SAM" id="MobiDB-lite"/>
    </source>
</evidence>
<evidence type="ECO:0000256" key="1">
    <source>
        <dbReference type="ARBA" id="ARBA00004123"/>
    </source>
</evidence>
<organism evidence="7 8">
    <name type="scientific">Choanephora cucurbitarum</name>
    <dbReference type="NCBI Taxonomy" id="101091"/>
    <lineage>
        <taxon>Eukaryota</taxon>
        <taxon>Fungi</taxon>
        <taxon>Fungi incertae sedis</taxon>
        <taxon>Mucoromycota</taxon>
        <taxon>Mucoromycotina</taxon>
        <taxon>Mucoromycetes</taxon>
        <taxon>Mucorales</taxon>
        <taxon>Mucorineae</taxon>
        <taxon>Choanephoraceae</taxon>
        <taxon>Choanephoroideae</taxon>
        <taxon>Choanephora</taxon>
    </lineage>
</organism>
<evidence type="ECO:0000256" key="5">
    <source>
        <dbReference type="ARBA" id="ARBA00023242"/>
    </source>
</evidence>
<feature type="non-terminal residue" evidence="7">
    <location>
        <position position="376"/>
    </location>
</feature>
<accession>A0A1C7MUC8</accession>
<dbReference type="PANTHER" id="PTHR13556:SF2">
    <property type="entry name" value="TRANSCRIPTIONAL ADAPTER 3"/>
    <property type="match status" value="1"/>
</dbReference>